<dbReference type="Proteomes" id="UP000663856">
    <property type="component" value="Unassembled WGS sequence"/>
</dbReference>
<feature type="region of interest" description="Disordered" evidence="1">
    <location>
        <begin position="579"/>
        <end position="600"/>
    </location>
</feature>
<organism evidence="2 3">
    <name type="scientific">Rotaria magnacalcarata</name>
    <dbReference type="NCBI Taxonomy" id="392030"/>
    <lineage>
        <taxon>Eukaryota</taxon>
        <taxon>Metazoa</taxon>
        <taxon>Spiralia</taxon>
        <taxon>Gnathifera</taxon>
        <taxon>Rotifera</taxon>
        <taxon>Eurotatoria</taxon>
        <taxon>Bdelloidea</taxon>
        <taxon>Philodinida</taxon>
        <taxon>Philodinidae</taxon>
        <taxon>Rotaria</taxon>
    </lineage>
</organism>
<feature type="compositionally biased region" description="Basic and acidic residues" evidence="1">
    <location>
        <begin position="701"/>
        <end position="718"/>
    </location>
</feature>
<gene>
    <name evidence="2" type="ORF">WKI299_LOCUS11662</name>
</gene>
<accession>A0A816QB97</accession>
<name>A0A816QB97_9BILA</name>
<dbReference type="InterPro" id="IPR025048">
    <property type="entry name" value="DUF3987"/>
</dbReference>
<feature type="compositionally biased region" description="Polar residues" evidence="1">
    <location>
        <begin position="1151"/>
        <end position="1160"/>
    </location>
</feature>
<comment type="caution">
    <text evidence="2">The sequence shown here is derived from an EMBL/GenBank/DDBJ whole genome shotgun (WGS) entry which is preliminary data.</text>
</comment>
<evidence type="ECO:0000256" key="1">
    <source>
        <dbReference type="SAM" id="MobiDB-lite"/>
    </source>
</evidence>
<feature type="compositionally biased region" description="Polar residues" evidence="1">
    <location>
        <begin position="583"/>
        <end position="600"/>
    </location>
</feature>
<dbReference type="AlphaFoldDB" id="A0A816QB97"/>
<sequence>MLKKKTAAEFFERNLNDCCQLVRTMQLSDFLPQSRSILDVFQNYRQAYGLNETAFFLTSLTAIGHFGNNSATYCQTSNICTKSSLFLVMVGPSASKKSKYVQKIYDSATVAEKFLIQIKNLEEQMALKKFSLRIENDKTITMPLTKEDLRKITFIEQSLTYAEAMQSLTFSNLFLCAPEGDFILDQLNFFNQANKDNTEMRGCASALFDGQTITRSTRQGKTFIEGKTLSICVGSTGSKWSSILLHLHENLTSDGFHPRFLFYALEPAATIDGQEKDLNRSHASLAHIYVIRGLIGDRLQTFTTDAAEFIQPYLNCLNSNESCADESPRSTTSYEEVVVRRGAELIVRIASNIQYMKICLKIIRLIDQVDFYTIDESFVNQASAIITSNLGPSKPFSMGHNALPTNLQPKLMITKETCEEAVKIFFKIFIPQHFTIMNYRYHNDTIETSSELGLQTRILKVKYRIFHKTALSGNNGMLKNIDKDLLNHLLDRLVQRGILKKGNYLQSERSIKYESYIKYLPCALTEQQQLSVQLKKHDISFEEYQQLYRESEISPPSTRVTSYGKLELEKQNMGFGDTHDVQRQQSSAPQDSGTQNGRNQNTSISHIINALDLSSINAFDSLSNNGLDLSSVDSVNKRQTNNMLPPHYISMISSAYNNYFYRPVLQHNASSSTNAMSNMRNQVNSSTTLPNNMRQSVDGQTDQHHENVSSHDDSKITDNEDYMPIDYSKASSNHQQQINVSVENQSIAFDHLYSIITTTDIAAQSATSNTKEGQDKPFNSRSQIITSKENFGKEFSSRMSSQFHQQRLETDNEFDFDQNDSDVESYSFFKPSMVNTSTPRESIDKDHSTLNVHVPQQQSNELELLSNQNSLSSNLIREIESLQSPNSNREKISNEQFLNFLSMSSASLSSTSQTITFDPVAALANPSSIPKRILDKCKQFLLSNSPVITRTCWNRRFGGDANLCHQATQLLLTADLLMEGQFIACSTKSSTNWIKKLPIDPTNTTTTLSFQQNKLNIFGITWNQYASSFRQVEVGNSYSSGLISQAAAIILRSKPYLDIGFILDETIIFEKKEKKTLVAHRQDQTEPANLSLTSVQDIHLASFSEQENSNSIHGDSIASIVTQSLPINDTSSILIQSTLFSSAPIEIPFNNPISNAPSTPKRTRRELSPMRTRSKSRRLDK</sequence>
<feature type="region of interest" description="Disordered" evidence="1">
    <location>
        <begin position="1150"/>
        <end position="1181"/>
    </location>
</feature>
<dbReference type="Pfam" id="PF13148">
    <property type="entry name" value="DUF3987"/>
    <property type="match status" value="1"/>
</dbReference>
<protein>
    <submittedName>
        <fullName evidence="2">Uncharacterized protein</fullName>
    </submittedName>
</protein>
<dbReference type="EMBL" id="CAJNRF010004316">
    <property type="protein sequence ID" value="CAF2058592.1"/>
    <property type="molecule type" value="Genomic_DNA"/>
</dbReference>
<evidence type="ECO:0000313" key="2">
    <source>
        <dbReference type="EMBL" id="CAF2058592.1"/>
    </source>
</evidence>
<feature type="compositionally biased region" description="Basic residues" evidence="1">
    <location>
        <begin position="1172"/>
        <end position="1181"/>
    </location>
</feature>
<evidence type="ECO:0000313" key="3">
    <source>
        <dbReference type="Proteomes" id="UP000663856"/>
    </source>
</evidence>
<reference evidence="2" key="1">
    <citation type="submission" date="2021-02" db="EMBL/GenBank/DDBJ databases">
        <authorList>
            <person name="Nowell W R."/>
        </authorList>
    </citation>
    <scope>NUCLEOTIDE SEQUENCE</scope>
</reference>
<feature type="compositionally biased region" description="Polar residues" evidence="1">
    <location>
        <begin position="682"/>
        <end position="700"/>
    </location>
</feature>
<proteinExistence type="predicted"/>
<feature type="region of interest" description="Disordered" evidence="1">
    <location>
        <begin position="682"/>
        <end position="720"/>
    </location>
</feature>